<dbReference type="AlphaFoldDB" id="A0A0R3DUZ8"/>
<gene>
    <name evidence="1" type="ORF">AOQ71_14585</name>
</gene>
<dbReference type="Proteomes" id="UP000051936">
    <property type="component" value="Unassembled WGS sequence"/>
</dbReference>
<dbReference type="RefSeq" id="WP_057747404.1">
    <property type="nucleotide sequence ID" value="NZ_LJYG01000054.1"/>
</dbReference>
<reference evidence="1 2" key="1">
    <citation type="submission" date="2015-09" db="EMBL/GenBank/DDBJ databases">
        <title>Draft Genome Sequence of Bradyrhizobium manausense Strain BR 3351T, a Novel Symbiotic Nitrogen-Fixing Alphaproteobacterium Isolated from Brazilian Amazon Rain Forest.</title>
        <authorList>
            <person name="De Araujo J.L."/>
            <person name="Zilli J.E."/>
        </authorList>
    </citation>
    <scope>NUCLEOTIDE SEQUENCE [LARGE SCALE GENOMIC DNA]</scope>
    <source>
        <strain evidence="1 2">BR3351</strain>
    </source>
</reference>
<evidence type="ECO:0000313" key="1">
    <source>
        <dbReference type="EMBL" id="KRQ13590.1"/>
    </source>
</evidence>
<protein>
    <submittedName>
        <fullName evidence="1">Uncharacterized protein</fullName>
    </submittedName>
</protein>
<organism evidence="1 2">
    <name type="scientific">Bradyrhizobium manausense</name>
    <dbReference type="NCBI Taxonomy" id="989370"/>
    <lineage>
        <taxon>Bacteria</taxon>
        <taxon>Pseudomonadati</taxon>
        <taxon>Pseudomonadota</taxon>
        <taxon>Alphaproteobacteria</taxon>
        <taxon>Hyphomicrobiales</taxon>
        <taxon>Nitrobacteraceae</taxon>
        <taxon>Bradyrhizobium</taxon>
    </lineage>
</organism>
<comment type="caution">
    <text evidence="1">The sequence shown here is derived from an EMBL/GenBank/DDBJ whole genome shotgun (WGS) entry which is preliminary data.</text>
</comment>
<evidence type="ECO:0000313" key="2">
    <source>
        <dbReference type="Proteomes" id="UP000051936"/>
    </source>
</evidence>
<sequence>MISRLHVRGAIIVATAITGLVTLPAPARADQCDDIAKQLAGGIDGLKVNFKAANIIYLTHPAAKELSLGCRSKGQAYSNELYAKGDRKPTPQFYDLVASAAAIIFTVTKDDTTTGATRCLKRMGLLRGDKITMRYKRLNMECTRTKTEAAIAITRPKDE</sequence>
<dbReference type="OrthoDB" id="8228286at2"/>
<dbReference type="EMBL" id="LJYG01000054">
    <property type="protein sequence ID" value="KRQ13590.1"/>
    <property type="molecule type" value="Genomic_DNA"/>
</dbReference>
<keyword evidence="2" id="KW-1185">Reference proteome</keyword>
<name>A0A0R3DUZ8_9BRAD</name>
<proteinExistence type="predicted"/>
<accession>A0A0R3DUZ8</accession>